<dbReference type="RefSeq" id="WP_207682177.1">
    <property type="nucleotide sequence ID" value="NZ_CP061800.1"/>
</dbReference>
<evidence type="ECO:0000256" key="1">
    <source>
        <dbReference type="ARBA" id="ARBA00022500"/>
    </source>
</evidence>
<dbReference type="Pfam" id="PF12729">
    <property type="entry name" value="4HB_MCP_1"/>
    <property type="match status" value="1"/>
</dbReference>
<dbReference type="InterPro" id="IPR024478">
    <property type="entry name" value="HlyB_4HB_MCP"/>
</dbReference>
<dbReference type="AlphaFoldDB" id="A0A975BJJ5"/>
<keyword evidence="1" id="KW-0145">Chemotaxis</keyword>
<dbReference type="InterPro" id="IPR004090">
    <property type="entry name" value="Chemotax_Me-accpt_rcpt"/>
</dbReference>
<organism evidence="7 8">
    <name type="scientific">Desulfonema magnum</name>
    <dbReference type="NCBI Taxonomy" id="45655"/>
    <lineage>
        <taxon>Bacteria</taxon>
        <taxon>Pseudomonadati</taxon>
        <taxon>Thermodesulfobacteriota</taxon>
        <taxon>Desulfobacteria</taxon>
        <taxon>Desulfobacterales</taxon>
        <taxon>Desulfococcaceae</taxon>
        <taxon>Desulfonema</taxon>
    </lineage>
</organism>
<dbReference type="InterPro" id="IPR004089">
    <property type="entry name" value="MCPsignal_dom"/>
</dbReference>
<evidence type="ECO:0000256" key="4">
    <source>
        <dbReference type="SAM" id="Coils"/>
    </source>
</evidence>
<keyword evidence="4" id="KW-0175">Coiled coil</keyword>
<feature type="domain" description="Methyl-accepting transducer" evidence="6">
    <location>
        <begin position="247"/>
        <end position="462"/>
    </location>
</feature>
<evidence type="ECO:0000256" key="2">
    <source>
        <dbReference type="ARBA" id="ARBA00029447"/>
    </source>
</evidence>
<name>A0A975BJJ5_9BACT</name>
<dbReference type="GO" id="GO:0004888">
    <property type="term" value="F:transmembrane signaling receptor activity"/>
    <property type="evidence" value="ECO:0007669"/>
    <property type="project" value="InterPro"/>
</dbReference>
<keyword evidence="8" id="KW-1185">Reference proteome</keyword>
<reference evidence="7" key="1">
    <citation type="journal article" date="2021" name="Microb. Physiol.">
        <title>Proteogenomic Insights into the Physiology of Marine, Sulfate-Reducing, Filamentous Desulfonema limicola and Desulfonema magnum.</title>
        <authorList>
            <person name="Schnaars V."/>
            <person name="Wohlbrand L."/>
            <person name="Scheve S."/>
            <person name="Hinrichs C."/>
            <person name="Reinhardt R."/>
            <person name="Rabus R."/>
        </authorList>
    </citation>
    <scope>NUCLEOTIDE SEQUENCE</scope>
    <source>
        <strain evidence="7">4be13</strain>
    </source>
</reference>
<dbReference type="GO" id="GO:0005886">
    <property type="term" value="C:plasma membrane"/>
    <property type="evidence" value="ECO:0007669"/>
    <property type="project" value="TreeGrafter"/>
</dbReference>
<dbReference type="PANTHER" id="PTHR43531">
    <property type="entry name" value="PROTEIN ICFG"/>
    <property type="match status" value="1"/>
</dbReference>
<dbReference type="Pfam" id="PF00015">
    <property type="entry name" value="MCPsignal"/>
    <property type="match status" value="1"/>
</dbReference>
<keyword evidence="5" id="KW-0472">Membrane</keyword>
<evidence type="ECO:0000256" key="5">
    <source>
        <dbReference type="SAM" id="Phobius"/>
    </source>
</evidence>
<dbReference type="Proteomes" id="UP000663722">
    <property type="component" value="Chromosome"/>
</dbReference>
<dbReference type="Gene3D" id="1.10.287.950">
    <property type="entry name" value="Methyl-accepting chemotaxis protein"/>
    <property type="match status" value="1"/>
</dbReference>
<keyword evidence="5" id="KW-0812">Transmembrane</keyword>
<comment type="similarity">
    <text evidence="2">Belongs to the methyl-accepting chemotaxis (MCP) protein family.</text>
</comment>
<feature type="transmembrane region" description="Helical" evidence="5">
    <location>
        <begin position="188"/>
        <end position="208"/>
    </location>
</feature>
<feature type="transmembrane region" description="Helical" evidence="5">
    <location>
        <begin position="6"/>
        <end position="30"/>
    </location>
</feature>
<dbReference type="PROSITE" id="PS50111">
    <property type="entry name" value="CHEMOTAXIS_TRANSDUC_2"/>
    <property type="match status" value="1"/>
</dbReference>
<dbReference type="GO" id="GO:0007165">
    <property type="term" value="P:signal transduction"/>
    <property type="evidence" value="ECO:0007669"/>
    <property type="project" value="UniProtKB-KW"/>
</dbReference>
<dbReference type="SMART" id="SM00283">
    <property type="entry name" value="MA"/>
    <property type="match status" value="1"/>
</dbReference>
<dbReference type="PANTHER" id="PTHR43531:SF11">
    <property type="entry name" value="METHYL-ACCEPTING CHEMOTAXIS PROTEIN 3"/>
    <property type="match status" value="1"/>
</dbReference>
<sequence length="488" mass="53736">MNNISLAAKLGSILIFMTLAGLVISLTAIYKLDAMNQRLNHIVDVSAEKVKLGARISQDIIALSRAEKNIILAHSKHEMEIYLKNTIKIKDDMKERLRRLRELLDDAGRKKMDEFGDIWKNYLEIHDETVKLTRSGRNAEAFELSRSKARELTDQAKAAMVYIVDRNLKDMENDRVISDENYSTSKNYMILISILGLILPLGAGFYIIKSVVMSFKNVFKGLNKLSSGELKRTAYAFRKVIDGVNDSSRQVNAASSQVASSSQFLAEGTLEQAASIEETSASTEEISAMTKSNSDNALQSDKLMKISAKLMSELTDTMKEIFQASENTSKIIKTIDEIAFQTSLLALNAAVEAARSGVSGSGFAVVAGEVRNLALRSADAVRDTTQLIESIVEKIRQGSEIVIRTNEGFIRAKQLSDEIANTSKYQAQGIEEVNRAIAASEKVVQQNAGNAEELASASEELSSQAEQMREFVKELAAIVDGKTAHPHI</sequence>
<dbReference type="GO" id="GO:0006935">
    <property type="term" value="P:chemotaxis"/>
    <property type="evidence" value="ECO:0007669"/>
    <property type="project" value="UniProtKB-KW"/>
</dbReference>
<evidence type="ECO:0000256" key="3">
    <source>
        <dbReference type="PROSITE-ProRule" id="PRU00284"/>
    </source>
</evidence>
<keyword evidence="3" id="KW-0807">Transducer</keyword>
<protein>
    <submittedName>
        <fullName evidence="7">Methyl-accepting chemotaxis protein</fullName>
    </submittedName>
</protein>
<dbReference type="SUPFAM" id="SSF58104">
    <property type="entry name" value="Methyl-accepting chemotaxis protein (MCP) signaling domain"/>
    <property type="match status" value="1"/>
</dbReference>
<dbReference type="InterPro" id="IPR051310">
    <property type="entry name" value="MCP_chemotaxis"/>
</dbReference>
<dbReference type="KEGG" id="dmm:dnm_026350"/>
<gene>
    <name evidence="7" type="ORF">dnm_026350</name>
</gene>
<dbReference type="PRINTS" id="PR00260">
    <property type="entry name" value="CHEMTRNSDUCR"/>
</dbReference>
<accession>A0A975BJJ5</accession>
<keyword evidence="5" id="KW-1133">Transmembrane helix</keyword>
<feature type="coiled-coil region" evidence="4">
    <location>
        <begin position="83"/>
        <end position="110"/>
    </location>
</feature>
<evidence type="ECO:0000313" key="7">
    <source>
        <dbReference type="EMBL" id="QTA86611.1"/>
    </source>
</evidence>
<evidence type="ECO:0000259" key="6">
    <source>
        <dbReference type="PROSITE" id="PS50111"/>
    </source>
</evidence>
<evidence type="ECO:0000313" key="8">
    <source>
        <dbReference type="Proteomes" id="UP000663722"/>
    </source>
</evidence>
<dbReference type="EMBL" id="CP061800">
    <property type="protein sequence ID" value="QTA86611.1"/>
    <property type="molecule type" value="Genomic_DNA"/>
</dbReference>
<proteinExistence type="inferred from homology"/>